<evidence type="ECO:0000313" key="3">
    <source>
        <dbReference type="EMBL" id="KKB98890.1"/>
    </source>
</evidence>
<reference evidence="3" key="2">
    <citation type="submission" date="2015-04" db="EMBL/GenBank/DDBJ databases">
        <title>Genome sequence of Mycobacterium arupense strain GUC1.</title>
        <authorList>
            <person name="Greninger A.L."/>
            <person name="Cunningham G."/>
            <person name="Chiu C.Y."/>
            <person name="Miller S."/>
        </authorList>
    </citation>
    <scope>NUCLEOTIDE SEQUENCE</scope>
    <source>
        <strain evidence="3">GUC1</strain>
    </source>
</reference>
<reference evidence="5" key="1">
    <citation type="submission" date="2015-04" db="EMBL/GenBank/DDBJ databases">
        <title>Genome sequence of Mycobacterium arupense GUC1.</title>
        <authorList>
            <person name="Greninger A.L."/>
            <person name="Cunningham G."/>
            <person name="Chiu C.Y."/>
            <person name="Miller S."/>
        </authorList>
    </citation>
    <scope>NUCLEOTIDE SEQUENCE [LARGE SCALE GENOMIC DNA]</scope>
    <source>
        <strain evidence="5">GUC1</strain>
    </source>
</reference>
<sequence>MTDRRLLPLACAPLLIAGTGLPATVAAQAPQSVSAQVVLLDTEGWGMGGSGTPIPSQALIDAISERYLMPASPLFPGQPIFPVDSVHPLFTPEGLYPLTGVKSLVLDQSLAQGVQILDHTIKERLALGHDLVVVGGSQSSTIASLEMRNLLALPPDQIPTSDQLSFVLLVDPSNPNGGLLSRFGDPSLPELSIPSIGVTFSGATPSDTPWDTAIYNMEYDGFSDFPRYPLNFLADLNAVLGIAFVHGTIPYLTDEQIAQSVLLPVSDGYAGNTDYFMIPTENLPLLELLRAVPFLGDPLADLMQPALRVLINLGYGSIENGWDPGPADLSTPFGLFPTNIDLGDVLTALGNGVEQGWNDFIHDLGSLPSLPEALANSASVLDTFAGGVNAFSADLSTLYSTLLPITDLVNAMLTTLPAYNISLFAQELAAGDPLDALLMPLAADTGLVTAGIGIGALSVLSALMSL</sequence>
<dbReference type="AlphaFoldDB" id="A0A0F5MVU8"/>
<protein>
    <submittedName>
        <fullName evidence="3">PE family protein</fullName>
    </submittedName>
    <submittedName>
        <fullName evidence="4">PE-PPE domain-containing protein</fullName>
    </submittedName>
</protein>
<organism evidence="3 5">
    <name type="scientific">Mycolicibacter arupensis</name>
    <dbReference type="NCBI Taxonomy" id="342002"/>
    <lineage>
        <taxon>Bacteria</taxon>
        <taxon>Bacillati</taxon>
        <taxon>Actinomycetota</taxon>
        <taxon>Actinomycetes</taxon>
        <taxon>Mycobacteriales</taxon>
        <taxon>Mycobacteriaceae</taxon>
        <taxon>Mycolicibacter</taxon>
    </lineage>
</organism>
<dbReference type="Proteomes" id="UP000192327">
    <property type="component" value="Unassembled WGS sequence"/>
</dbReference>
<proteinExistence type="predicted"/>
<dbReference type="PATRIC" id="fig|342002.3.peg.876"/>
<keyword evidence="1" id="KW-0732">Signal</keyword>
<dbReference type="RefSeq" id="WP_046189882.1">
    <property type="nucleotide sequence ID" value="NZ_JACKUJ010000045.1"/>
</dbReference>
<evidence type="ECO:0000256" key="1">
    <source>
        <dbReference type="SAM" id="SignalP"/>
    </source>
</evidence>
<feature type="signal peptide" evidence="1">
    <location>
        <begin position="1"/>
        <end position="22"/>
    </location>
</feature>
<name>A0A0F5MVU8_9MYCO</name>
<dbReference type="OrthoDB" id="4568361at2"/>
<evidence type="ECO:0000313" key="6">
    <source>
        <dbReference type="Proteomes" id="UP000192327"/>
    </source>
</evidence>
<dbReference type="Pfam" id="PF08237">
    <property type="entry name" value="PE-PPE"/>
    <property type="match status" value="1"/>
</dbReference>
<dbReference type="EMBL" id="LASW01000052">
    <property type="protein sequence ID" value="KKB98890.1"/>
    <property type="molecule type" value="Genomic_DNA"/>
</dbReference>
<comment type="caution">
    <text evidence="3">The sequence shown here is derived from an EMBL/GenBank/DDBJ whole genome shotgun (WGS) entry which is preliminary data.</text>
</comment>
<accession>A0A0F5MVU8</accession>
<dbReference type="InterPro" id="IPR013228">
    <property type="entry name" value="PE-PPE_C"/>
</dbReference>
<feature type="domain" description="PE-PPE" evidence="2">
    <location>
        <begin position="87"/>
        <end position="315"/>
    </location>
</feature>
<gene>
    <name evidence="4" type="ORF">BST15_12205</name>
    <name evidence="3" type="ORF">WR43_12315</name>
</gene>
<feature type="chain" id="PRO_5039514908" evidence="1">
    <location>
        <begin position="23"/>
        <end position="466"/>
    </location>
</feature>
<keyword evidence="6" id="KW-1185">Reference proteome</keyword>
<evidence type="ECO:0000259" key="2">
    <source>
        <dbReference type="Pfam" id="PF08237"/>
    </source>
</evidence>
<reference evidence="4 6" key="3">
    <citation type="submission" date="2016-12" db="EMBL/GenBank/DDBJ databases">
        <title>The new phylogeny of genus Mycobacterium.</title>
        <authorList>
            <person name="Tortoli E."/>
            <person name="Trovato A."/>
            <person name="Cirillo D.M."/>
        </authorList>
    </citation>
    <scope>NUCLEOTIDE SEQUENCE [LARGE SCALE GENOMIC DNA]</scope>
    <source>
        <strain evidence="4 6">DSM 44942</strain>
    </source>
</reference>
<dbReference type="Proteomes" id="UP000034416">
    <property type="component" value="Unassembled WGS sequence"/>
</dbReference>
<evidence type="ECO:0000313" key="4">
    <source>
        <dbReference type="EMBL" id="OQZ96550.1"/>
    </source>
</evidence>
<evidence type="ECO:0000313" key="5">
    <source>
        <dbReference type="Proteomes" id="UP000034416"/>
    </source>
</evidence>
<dbReference type="EMBL" id="MVHH01000023">
    <property type="protein sequence ID" value="OQZ96550.1"/>
    <property type="molecule type" value="Genomic_DNA"/>
</dbReference>